<keyword evidence="7" id="KW-1185">Reference proteome</keyword>
<dbReference type="InterPro" id="IPR013149">
    <property type="entry name" value="ADH-like_C"/>
</dbReference>
<dbReference type="InterPro" id="IPR013154">
    <property type="entry name" value="ADH-like_N"/>
</dbReference>
<dbReference type="InterPro" id="IPR011032">
    <property type="entry name" value="GroES-like_sf"/>
</dbReference>
<dbReference type="GO" id="GO:0016651">
    <property type="term" value="F:oxidoreductase activity, acting on NAD(P)H"/>
    <property type="evidence" value="ECO:0007669"/>
    <property type="project" value="InterPro"/>
</dbReference>
<evidence type="ECO:0000256" key="1">
    <source>
        <dbReference type="ARBA" id="ARBA00008072"/>
    </source>
</evidence>
<gene>
    <name evidence="6" type="ORF">RCC_04869</name>
</gene>
<dbReference type="Pfam" id="PF00107">
    <property type="entry name" value="ADH_zinc_N"/>
    <property type="match status" value="1"/>
</dbReference>
<evidence type="ECO:0000313" key="6">
    <source>
        <dbReference type="EMBL" id="CZT19024.1"/>
    </source>
</evidence>
<dbReference type="Proteomes" id="UP000225277">
    <property type="component" value="Unassembled WGS sequence"/>
</dbReference>
<evidence type="ECO:0000313" key="7">
    <source>
        <dbReference type="Proteomes" id="UP000225277"/>
    </source>
</evidence>
<dbReference type="PANTHER" id="PTHR45348:SF6">
    <property type="entry name" value="TRANS-ENOYL REDUCTASE APDC"/>
    <property type="match status" value="1"/>
</dbReference>
<protein>
    <submittedName>
        <fullName evidence="6">Related to C.carbonum toxD protein</fullName>
    </submittedName>
</protein>
<evidence type="ECO:0000256" key="4">
    <source>
        <dbReference type="ARBA" id="ARBA00023002"/>
    </source>
</evidence>
<accession>A0A2D3V8V2</accession>
<keyword evidence="3" id="KW-0521">NADP</keyword>
<dbReference type="InterPro" id="IPR047122">
    <property type="entry name" value="Trans-enoyl_RdTase-like"/>
</dbReference>
<dbReference type="AlphaFoldDB" id="A0A2D3V8V2"/>
<dbReference type="EMBL" id="FJUY01000006">
    <property type="protein sequence ID" value="CZT19024.1"/>
    <property type="molecule type" value="Genomic_DNA"/>
</dbReference>
<name>A0A2D3V8V2_9PEZI</name>
<dbReference type="InterPro" id="IPR036291">
    <property type="entry name" value="NAD(P)-bd_dom_sf"/>
</dbReference>
<dbReference type="GeneID" id="35600038"/>
<dbReference type="Pfam" id="PF08240">
    <property type="entry name" value="ADH_N"/>
    <property type="match status" value="1"/>
</dbReference>
<evidence type="ECO:0000259" key="5">
    <source>
        <dbReference type="SMART" id="SM00829"/>
    </source>
</evidence>
<dbReference type="STRING" id="112498.A0A2D3V8V2"/>
<dbReference type="PANTHER" id="PTHR45348">
    <property type="entry name" value="HYPOTHETICAL OXIDOREDUCTASE (EUROFUNG)"/>
    <property type="match status" value="1"/>
</dbReference>
<dbReference type="Gene3D" id="3.40.50.720">
    <property type="entry name" value="NAD(P)-binding Rossmann-like Domain"/>
    <property type="match status" value="1"/>
</dbReference>
<comment type="similarity">
    <text evidence="1">Belongs to the zinc-containing alcohol dehydrogenase family.</text>
</comment>
<dbReference type="SUPFAM" id="SSF50129">
    <property type="entry name" value="GroES-like"/>
    <property type="match status" value="1"/>
</dbReference>
<comment type="subunit">
    <text evidence="2">Monomer.</text>
</comment>
<organism evidence="6 7">
    <name type="scientific">Ramularia collo-cygni</name>
    <dbReference type="NCBI Taxonomy" id="112498"/>
    <lineage>
        <taxon>Eukaryota</taxon>
        <taxon>Fungi</taxon>
        <taxon>Dikarya</taxon>
        <taxon>Ascomycota</taxon>
        <taxon>Pezizomycotina</taxon>
        <taxon>Dothideomycetes</taxon>
        <taxon>Dothideomycetidae</taxon>
        <taxon>Mycosphaerellales</taxon>
        <taxon>Mycosphaerellaceae</taxon>
        <taxon>Ramularia</taxon>
    </lineage>
</organism>
<dbReference type="CDD" id="cd08249">
    <property type="entry name" value="enoyl_reductase_like"/>
    <property type="match status" value="1"/>
</dbReference>
<keyword evidence="4" id="KW-0560">Oxidoreductase</keyword>
<dbReference type="RefSeq" id="XP_023625914.1">
    <property type="nucleotide sequence ID" value="XM_023770146.1"/>
</dbReference>
<evidence type="ECO:0000256" key="2">
    <source>
        <dbReference type="ARBA" id="ARBA00011245"/>
    </source>
</evidence>
<proteinExistence type="inferred from homology"/>
<dbReference type="InterPro" id="IPR020843">
    <property type="entry name" value="ER"/>
</dbReference>
<sequence length="361" mass="38953">MGVDQIAVLPDRQRAIKVVGAGTLRLEENAALPQVEDEDILVRVHCVALNPFDWKSLDLSPAAGSTFGCDVAGEVVAIGNKCSQNVDVGDRVFGPVKGNASDAPENGGFAEYAAIRDVVVWKVPEGMSFEQAATLGMSLMTVGLALHYTLKVPLPPAPSERDVSERYLLVYGAGTATGTIAVQCAALSGMLPIVACSPRHFERMKALGAVACYDYHNATVAEDVRNYTKQGLASALDCITDSASMNVCYNALGAKGGRYVGLDQFPIRNHSRRDVRPEWIVAWTVSGEAIRWQRPYRRAPRPKHKMFGLRWNPVAQQLVNAGLIQIHPMDVRSGGLAAIPEGVDALRKGLTDGKKLVYSIL</sequence>
<feature type="domain" description="Enoyl reductase (ER)" evidence="5">
    <location>
        <begin position="20"/>
        <end position="357"/>
    </location>
</feature>
<dbReference type="SUPFAM" id="SSF51735">
    <property type="entry name" value="NAD(P)-binding Rossmann-fold domains"/>
    <property type="match status" value="1"/>
</dbReference>
<dbReference type="SMART" id="SM00829">
    <property type="entry name" value="PKS_ER"/>
    <property type="match status" value="1"/>
</dbReference>
<dbReference type="Gene3D" id="3.90.180.10">
    <property type="entry name" value="Medium-chain alcohol dehydrogenases, catalytic domain"/>
    <property type="match status" value="1"/>
</dbReference>
<evidence type="ECO:0000256" key="3">
    <source>
        <dbReference type="ARBA" id="ARBA00022857"/>
    </source>
</evidence>
<dbReference type="OrthoDB" id="48317at2759"/>
<reference evidence="6 7" key="1">
    <citation type="submission" date="2016-03" db="EMBL/GenBank/DDBJ databases">
        <authorList>
            <person name="Ploux O."/>
        </authorList>
    </citation>
    <scope>NUCLEOTIDE SEQUENCE [LARGE SCALE GENOMIC DNA]</scope>
    <source>
        <strain evidence="6 7">URUG2</strain>
    </source>
</reference>